<comment type="function">
    <text evidence="1">May have a structural role to stabilize the lipid body during desiccation of the seed by preventing coalescence of the oil. Probably interacts with both lipid and phospholipid moieties of lipid bodies. May also provide recognition signals for specific lipase anchorage in lipolysis during seedling growth.</text>
</comment>
<dbReference type="GO" id="GO:0016020">
    <property type="term" value="C:membrane"/>
    <property type="evidence" value="ECO:0007669"/>
    <property type="project" value="UniProtKB-SubCell"/>
</dbReference>
<evidence type="ECO:0000256" key="10">
    <source>
        <dbReference type="SAM" id="Phobius"/>
    </source>
</evidence>
<evidence type="ECO:0000256" key="2">
    <source>
        <dbReference type="ARBA" id="ARBA00004141"/>
    </source>
</evidence>
<comment type="similarity">
    <text evidence="4">Belongs to the oleosin family.</text>
</comment>
<dbReference type="Proteomes" id="UP001359559">
    <property type="component" value="Unassembled WGS sequence"/>
</dbReference>
<name>A0AAN9FGU5_CLITE</name>
<evidence type="ECO:0000256" key="4">
    <source>
        <dbReference type="ARBA" id="ARBA00010858"/>
    </source>
</evidence>
<feature type="transmembrane region" description="Helical" evidence="10">
    <location>
        <begin position="100"/>
        <end position="124"/>
    </location>
</feature>
<dbReference type="AlphaFoldDB" id="A0AAN9FGU5"/>
<keyword evidence="5" id="KW-0551">Lipid droplet</keyword>
<gene>
    <name evidence="11" type="ORF">RJT34_27731</name>
</gene>
<organism evidence="11 12">
    <name type="scientific">Clitoria ternatea</name>
    <name type="common">Butterfly pea</name>
    <dbReference type="NCBI Taxonomy" id="43366"/>
    <lineage>
        <taxon>Eukaryota</taxon>
        <taxon>Viridiplantae</taxon>
        <taxon>Streptophyta</taxon>
        <taxon>Embryophyta</taxon>
        <taxon>Tracheophyta</taxon>
        <taxon>Spermatophyta</taxon>
        <taxon>Magnoliopsida</taxon>
        <taxon>eudicotyledons</taxon>
        <taxon>Gunneridae</taxon>
        <taxon>Pentapetalae</taxon>
        <taxon>rosids</taxon>
        <taxon>fabids</taxon>
        <taxon>Fabales</taxon>
        <taxon>Fabaceae</taxon>
        <taxon>Papilionoideae</taxon>
        <taxon>50 kb inversion clade</taxon>
        <taxon>NPAAA clade</taxon>
        <taxon>indigoferoid/millettioid clade</taxon>
        <taxon>Phaseoleae</taxon>
        <taxon>Clitoria</taxon>
    </lineage>
</organism>
<evidence type="ECO:0000256" key="7">
    <source>
        <dbReference type="ARBA" id="ARBA00022989"/>
    </source>
</evidence>
<dbReference type="PANTHER" id="PTHR33203">
    <property type="entry name" value="OLEOSIN"/>
    <property type="match status" value="1"/>
</dbReference>
<sequence>MAEVLRSQPPQVQIHTTTTQRYEGAGAIPQHLYEGGVKSLFPERGFSATQIIAILAGVPIGGMLLFLASASLIVSLVGLAVVTPLFILFSPVLVPAAITIGLAVAGILASEACGLMGLMSFSWVMNYIRQTQGTVPEQLDSAKRCMADMAGYVGQKTKDVGQKTKDVGQDIQQKAHEAKRT</sequence>
<evidence type="ECO:0000313" key="11">
    <source>
        <dbReference type="EMBL" id="KAK7271653.1"/>
    </source>
</evidence>
<protein>
    <recommendedName>
        <fullName evidence="13">Oleosin</fullName>
    </recommendedName>
</protein>
<dbReference type="EMBL" id="JAYKXN010000007">
    <property type="protein sequence ID" value="KAK7271653.1"/>
    <property type="molecule type" value="Genomic_DNA"/>
</dbReference>
<evidence type="ECO:0000256" key="1">
    <source>
        <dbReference type="ARBA" id="ARBA00002582"/>
    </source>
</evidence>
<keyword evidence="12" id="KW-1185">Reference proteome</keyword>
<dbReference type="InterPro" id="IPR000136">
    <property type="entry name" value="Oleosin"/>
</dbReference>
<keyword evidence="8 10" id="KW-0472">Membrane</keyword>
<evidence type="ECO:0000256" key="3">
    <source>
        <dbReference type="ARBA" id="ARBA00004502"/>
    </source>
</evidence>
<dbReference type="PANTHER" id="PTHR33203:SF63">
    <property type="entry name" value="OLEOSIN 18.2 KDA"/>
    <property type="match status" value="1"/>
</dbReference>
<evidence type="ECO:0000313" key="12">
    <source>
        <dbReference type="Proteomes" id="UP001359559"/>
    </source>
</evidence>
<feature type="transmembrane region" description="Helical" evidence="10">
    <location>
        <begin position="48"/>
        <end position="67"/>
    </location>
</feature>
<dbReference type="Pfam" id="PF01277">
    <property type="entry name" value="Oleosin"/>
    <property type="match status" value="1"/>
</dbReference>
<comment type="subcellular location">
    <subcellularLocation>
        <location evidence="3">Lipid droplet</location>
    </subcellularLocation>
    <subcellularLocation>
        <location evidence="2">Membrane</location>
        <topology evidence="2">Multi-pass membrane protein</topology>
    </subcellularLocation>
</comment>
<evidence type="ECO:0000256" key="5">
    <source>
        <dbReference type="ARBA" id="ARBA00022677"/>
    </source>
</evidence>
<evidence type="ECO:0008006" key="13">
    <source>
        <dbReference type="Google" id="ProtNLM"/>
    </source>
</evidence>
<evidence type="ECO:0000256" key="6">
    <source>
        <dbReference type="ARBA" id="ARBA00022692"/>
    </source>
</evidence>
<feature type="transmembrane region" description="Helical" evidence="10">
    <location>
        <begin position="72"/>
        <end position="94"/>
    </location>
</feature>
<dbReference type="GO" id="GO:0012511">
    <property type="term" value="C:monolayer-surrounded lipid storage body"/>
    <property type="evidence" value="ECO:0007669"/>
    <property type="project" value="InterPro"/>
</dbReference>
<dbReference type="GO" id="GO:0050826">
    <property type="term" value="P:response to freezing"/>
    <property type="evidence" value="ECO:0007669"/>
    <property type="project" value="TreeGrafter"/>
</dbReference>
<dbReference type="GO" id="GO:0010344">
    <property type="term" value="P:seed oilbody biogenesis"/>
    <property type="evidence" value="ECO:0007669"/>
    <property type="project" value="TreeGrafter"/>
</dbReference>
<feature type="region of interest" description="Disordered" evidence="9">
    <location>
        <begin position="159"/>
        <end position="181"/>
    </location>
</feature>
<comment type="caution">
    <text evidence="11">The sequence shown here is derived from an EMBL/GenBank/DDBJ whole genome shotgun (WGS) entry which is preliminary data.</text>
</comment>
<dbReference type="GO" id="GO:0019915">
    <property type="term" value="P:lipid storage"/>
    <property type="evidence" value="ECO:0007669"/>
    <property type="project" value="TreeGrafter"/>
</dbReference>
<keyword evidence="7 10" id="KW-1133">Transmembrane helix</keyword>
<proteinExistence type="inferred from homology"/>
<reference evidence="11 12" key="1">
    <citation type="submission" date="2024-01" db="EMBL/GenBank/DDBJ databases">
        <title>The genomes of 5 underutilized Papilionoideae crops provide insights into root nodulation and disease resistance.</title>
        <authorList>
            <person name="Yuan L."/>
        </authorList>
    </citation>
    <scope>NUCLEOTIDE SEQUENCE [LARGE SCALE GENOMIC DNA]</scope>
    <source>
        <strain evidence="11">LY-2023</strain>
        <tissue evidence="11">Leaf</tissue>
    </source>
</reference>
<keyword evidence="6 10" id="KW-0812">Transmembrane</keyword>
<accession>A0AAN9FGU5</accession>
<evidence type="ECO:0000256" key="8">
    <source>
        <dbReference type="ARBA" id="ARBA00023136"/>
    </source>
</evidence>
<evidence type="ECO:0000256" key="9">
    <source>
        <dbReference type="SAM" id="MobiDB-lite"/>
    </source>
</evidence>